<evidence type="ECO:0000256" key="1">
    <source>
        <dbReference type="SAM" id="Phobius"/>
    </source>
</evidence>
<evidence type="ECO:0000313" key="4">
    <source>
        <dbReference type="Proteomes" id="UP000185809"/>
    </source>
</evidence>
<sequence>MKNIKTILFIFTFFLVSFSVVQAAEMYFVAPKTSYGIGEEMQVAFRISSSNEKINAIEGIVVFPNDLIDFVEVYDNNSMVTAWVEKPSLKNSNQINFSSIIVGGFDGLIDPFQPENKKAGTIANFVFRTKKEGTGSFEIENGAVYLHDGNGTRGKLITVPLSFIVDPTLSSTERKILDDRPPEPFEILIDHSELIFNNQYFAVFQSEDVDSGIAYYKIKEGNNGLWLPVESPYLLRNQKLTSVIKIKAVDKVGNERIMTVSPLTPKDLSYLWYILIALILVLIIHYFIDHRQKNVYNINVYE</sequence>
<dbReference type="GO" id="GO:0030246">
    <property type="term" value="F:carbohydrate binding"/>
    <property type="evidence" value="ECO:0007669"/>
    <property type="project" value="InterPro"/>
</dbReference>
<dbReference type="SUPFAM" id="SSF49384">
    <property type="entry name" value="Carbohydrate-binding domain"/>
    <property type="match status" value="1"/>
</dbReference>
<dbReference type="CDD" id="cd08547">
    <property type="entry name" value="Type_II_cohesin"/>
    <property type="match status" value="1"/>
</dbReference>
<dbReference type="Proteomes" id="UP000185809">
    <property type="component" value="Unassembled WGS sequence"/>
</dbReference>
<feature type="signal peptide" evidence="2">
    <location>
        <begin position="1"/>
        <end position="23"/>
    </location>
</feature>
<keyword evidence="1" id="KW-0812">Transmembrane</keyword>
<evidence type="ECO:0008006" key="5">
    <source>
        <dbReference type="Google" id="ProtNLM"/>
    </source>
</evidence>
<accession>A0A1F6WZ60</accession>
<proteinExistence type="predicted"/>
<name>A0A1F6WZ60_9BACT</name>
<keyword evidence="1" id="KW-1133">Transmembrane helix</keyword>
<feature type="chain" id="PRO_5009225766" description="Cohesin domain-containing protein" evidence="2">
    <location>
        <begin position="24"/>
        <end position="302"/>
    </location>
</feature>
<organism evidence="3 4">
    <name type="scientific">Candidatus Nomurabacteria bacterium RIFCSPLOWO2_01_FULL_33_24</name>
    <dbReference type="NCBI Taxonomy" id="1801765"/>
    <lineage>
        <taxon>Bacteria</taxon>
        <taxon>Candidatus Nomuraibacteriota</taxon>
    </lineage>
</organism>
<keyword evidence="2" id="KW-0732">Signal</keyword>
<dbReference type="EMBL" id="MFUP01000015">
    <property type="protein sequence ID" value="OGI87162.1"/>
    <property type="molecule type" value="Genomic_DNA"/>
</dbReference>
<evidence type="ECO:0000256" key="2">
    <source>
        <dbReference type="SAM" id="SignalP"/>
    </source>
</evidence>
<protein>
    <recommendedName>
        <fullName evidence="5">Cohesin domain-containing protein</fullName>
    </recommendedName>
</protein>
<feature type="transmembrane region" description="Helical" evidence="1">
    <location>
        <begin position="270"/>
        <end position="288"/>
    </location>
</feature>
<dbReference type="InterPro" id="IPR008965">
    <property type="entry name" value="CBM2/CBM3_carb-bd_dom_sf"/>
</dbReference>
<comment type="caution">
    <text evidence="3">The sequence shown here is derived from an EMBL/GenBank/DDBJ whole genome shotgun (WGS) entry which is preliminary data.</text>
</comment>
<gene>
    <name evidence="3" type="ORF">A2995_01985</name>
</gene>
<dbReference type="AlphaFoldDB" id="A0A1F6WZ60"/>
<reference evidence="3 4" key="1">
    <citation type="journal article" date="2016" name="Nat. Commun.">
        <title>Thousands of microbial genomes shed light on interconnected biogeochemical processes in an aquifer system.</title>
        <authorList>
            <person name="Anantharaman K."/>
            <person name="Brown C.T."/>
            <person name="Hug L.A."/>
            <person name="Sharon I."/>
            <person name="Castelle C.J."/>
            <person name="Probst A.J."/>
            <person name="Thomas B.C."/>
            <person name="Singh A."/>
            <person name="Wilkins M.J."/>
            <person name="Karaoz U."/>
            <person name="Brodie E.L."/>
            <person name="Williams K.H."/>
            <person name="Hubbard S.S."/>
            <person name="Banfield J.F."/>
        </authorList>
    </citation>
    <scope>NUCLEOTIDE SEQUENCE [LARGE SCALE GENOMIC DNA]</scope>
</reference>
<keyword evidence="1" id="KW-0472">Membrane</keyword>
<evidence type="ECO:0000313" key="3">
    <source>
        <dbReference type="EMBL" id="OGI87162.1"/>
    </source>
</evidence>